<dbReference type="AlphaFoldDB" id="A0A2H0U7Z2"/>
<dbReference type="GO" id="GO:0048476">
    <property type="term" value="C:Holliday junction resolvase complex"/>
    <property type="evidence" value="ECO:0007669"/>
    <property type="project" value="UniProtKB-UniRule"/>
</dbReference>
<dbReference type="GO" id="GO:0006281">
    <property type="term" value="P:DNA repair"/>
    <property type="evidence" value="ECO:0007669"/>
    <property type="project" value="UniProtKB-UniRule"/>
</dbReference>
<evidence type="ECO:0000256" key="8">
    <source>
        <dbReference type="ARBA" id="ARBA00022842"/>
    </source>
</evidence>
<dbReference type="GO" id="GO:0005737">
    <property type="term" value="C:cytoplasm"/>
    <property type="evidence" value="ECO:0007669"/>
    <property type="project" value="UniProtKB-SubCell"/>
</dbReference>
<evidence type="ECO:0000313" key="14">
    <source>
        <dbReference type="EMBL" id="PIR82524.1"/>
    </source>
</evidence>
<sequence>MHMRVIGIDPGYGRCGVAVLESARPREILVYSSCIETPARAPFPERLAAISGECERLMREHSPEALAMERLYFNSNQKTAMQVAEVRGAILASAARVGIPSFEYTPAAVKAAVSGYGRANKRAVASMLAALLAIEKEIRHDDEYDAIAVGVAHLAIAR</sequence>
<gene>
    <name evidence="13" type="primary">ruvC</name>
    <name evidence="14" type="ORF">COU20_01850</name>
</gene>
<dbReference type="PANTHER" id="PTHR30194:SF3">
    <property type="entry name" value="CROSSOVER JUNCTION ENDODEOXYRIBONUCLEASE RUVC"/>
    <property type="match status" value="1"/>
</dbReference>
<dbReference type="InterPro" id="IPR002176">
    <property type="entry name" value="X-over_junc_endoDNase_RuvC"/>
</dbReference>
<evidence type="ECO:0000256" key="3">
    <source>
        <dbReference type="ARBA" id="ARBA00022722"/>
    </source>
</evidence>
<dbReference type="PRINTS" id="PR00696">
    <property type="entry name" value="RSOLVASERUVC"/>
</dbReference>
<evidence type="ECO:0000256" key="11">
    <source>
        <dbReference type="ARBA" id="ARBA00023204"/>
    </source>
</evidence>
<feature type="binding site" evidence="13">
    <location>
        <position position="69"/>
    </location>
    <ligand>
        <name>Mg(2+)</name>
        <dbReference type="ChEBI" id="CHEBI:18420"/>
        <label>2</label>
    </ligand>
</feature>
<dbReference type="CDD" id="cd16962">
    <property type="entry name" value="RuvC"/>
    <property type="match status" value="1"/>
</dbReference>
<name>A0A2H0U7Z2_9BACT</name>
<keyword evidence="7 13" id="KW-0378">Hydrolase</keyword>
<dbReference type="GO" id="GO:0008821">
    <property type="term" value="F:crossover junction DNA endonuclease activity"/>
    <property type="evidence" value="ECO:0007669"/>
    <property type="project" value="UniProtKB-UniRule"/>
</dbReference>
<dbReference type="EC" id="3.1.21.10" evidence="13"/>
<feature type="active site" evidence="13">
    <location>
        <position position="69"/>
    </location>
</feature>
<evidence type="ECO:0000256" key="2">
    <source>
        <dbReference type="ARBA" id="ARBA00022490"/>
    </source>
</evidence>
<comment type="subunit">
    <text evidence="13">Homodimer which binds Holliday junction (HJ) DNA. The HJ becomes 2-fold symmetrical on binding to RuvC with unstacked arms; it has a different conformation from HJ DNA in complex with RuvA. In the full resolvosome a probable DNA-RuvA(4)-RuvB(12)-RuvC(2) complex forms which resolves the HJ.</text>
</comment>
<evidence type="ECO:0000256" key="4">
    <source>
        <dbReference type="ARBA" id="ARBA00022723"/>
    </source>
</evidence>
<dbReference type="GO" id="GO:0006310">
    <property type="term" value="P:DNA recombination"/>
    <property type="evidence" value="ECO:0007669"/>
    <property type="project" value="UniProtKB-UniRule"/>
</dbReference>
<dbReference type="EMBL" id="PFBM01000012">
    <property type="protein sequence ID" value="PIR82524.1"/>
    <property type="molecule type" value="Genomic_DNA"/>
</dbReference>
<comment type="similarity">
    <text evidence="1 13">Belongs to the RuvC family.</text>
</comment>
<comment type="cofactor">
    <cofactor evidence="13">
        <name>Mg(2+)</name>
        <dbReference type="ChEBI" id="CHEBI:18420"/>
    </cofactor>
    <text evidence="13">Binds 2 Mg(2+) ion per subunit.</text>
</comment>
<evidence type="ECO:0000256" key="9">
    <source>
        <dbReference type="ARBA" id="ARBA00023125"/>
    </source>
</evidence>
<protein>
    <recommendedName>
        <fullName evidence="13">Crossover junction endodeoxyribonuclease RuvC</fullName>
        <ecNumber evidence="13">3.1.21.10</ecNumber>
    </recommendedName>
    <alternativeName>
        <fullName evidence="13">Holliday junction nuclease RuvC</fullName>
    </alternativeName>
    <alternativeName>
        <fullName evidence="13">Holliday junction resolvase RuvC</fullName>
    </alternativeName>
</protein>
<dbReference type="InterPro" id="IPR012337">
    <property type="entry name" value="RNaseH-like_sf"/>
</dbReference>
<feature type="binding site" evidence="13">
    <location>
        <position position="142"/>
    </location>
    <ligand>
        <name>Mg(2+)</name>
        <dbReference type="ChEBI" id="CHEBI:18420"/>
        <label>1</label>
    </ligand>
</feature>
<keyword evidence="5 13" id="KW-0255">Endonuclease</keyword>
<dbReference type="PANTHER" id="PTHR30194">
    <property type="entry name" value="CROSSOVER JUNCTION ENDODEOXYRIBONUCLEASE RUVC"/>
    <property type="match status" value="1"/>
</dbReference>
<dbReference type="GO" id="GO:0003677">
    <property type="term" value="F:DNA binding"/>
    <property type="evidence" value="ECO:0007669"/>
    <property type="project" value="UniProtKB-KW"/>
</dbReference>
<keyword evidence="8 13" id="KW-0460">Magnesium</keyword>
<evidence type="ECO:0000256" key="12">
    <source>
        <dbReference type="ARBA" id="ARBA00029354"/>
    </source>
</evidence>
<dbReference type="InterPro" id="IPR036397">
    <property type="entry name" value="RNaseH_sf"/>
</dbReference>
<dbReference type="GO" id="GO:0000287">
    <property type="term" value="F:magnesium ion binding"/>
    <property type="evidence" value="ECO:0007669"/>
    <property type="project" value="UniProtKB-UniRule"/>
</dbReference>
<evidence type="ECO:0000256" key="13">
    <source>
        <dbReference type="HAMAP-Rule" id="MF_00034"/>
    </source>
</evidence>
<accession>A0A2H0U7Z2</accession>
<feature type="active site" evidence="13">
    <location>
        <position position="142"/>
    </location>
</feature>
<keyword evidence="11 13" id="KW-0234">DNA repair</keyword>
<dbReference type="FunFam" id="3.30.420.10:FF:000002">
    <property type="entry name" value="Crossover junction endodeoxyribonuclease RuvC"/>
    <property type="match status" value="1"/>
</dbReference>
<evidence type="ECO:0000256" key="7">
    <source>
        <dbReference type="ARBA" id="ARBA00022801"/>
    </source>
</evidence>
<comment type="caution">
    <text evidence="14">The sequence shown here is derived from an EMBL/GenBank/DDBJ whole genome shotgun (WGS) entry which is preliminary data.</text>
</comment>
<keyword evidence="3 13" id="KW-0540">Nuclease</keyword>
<comment type="catalytic activity">
    <reaction evidence="12 13">
        <text>Endonucleolytic cleavage at a junction such as a reciprocal single-stranded crossover between two homologous DNA duplexes (Holliday junction).</text>
        <dbReference type="EC" id="3.1.21.10"/>
    </reaction>
</comment>
<keyword evidence="2 13" id="KW-0963">Cytoplasm</keyword>
<organism evidence="14 15">
    <name type="scientific">Candidatus Kaiserbacteria bacterium CG10_big_fil_rev_8_21_14_0_10_59_10</name>
    <dbReference type="NCBI Taxonomy" id="1974612"/>
    <lineage>
        <taxon>Bacteria</taxon>
        <taxon>Candidatus Kaiseribacteriota</taxon>
    </lineage>
</organism>
<comment type="subcellular location">
    <subcellularLocation>
        <location evidence="13">Cytoplasm</location>
    </subcellularLocation>
</comment>
<dbReference type="SUPFAM" id="SSF53098">
    <property type="entry name" value="Ribonuclease H-like"/>
    <property type="match status" value="1"/>
</dbReference>
<keyword evidence="10 13" id="KW-0233">DNA recombination</keyword>
<reference evidence="15" key="1">
    <citation type="submission" date="2017-09" db="EMBL/GenBank/DDBJ databases">
        <title>Depth-based differentiation of microbial function through sediment-hosted aquifers and enrichment of novel symbionts in the deep terrestrial subsurface.</title>
        <authorList>
            <person name="Probst A.J."/>
            <person name="Ladd B."/>
            <person name="Jarett J.K."/>
            <person name="Geller-Mcgrath D.E."/>
            <person name="Sieber C.M.K."/>
            <person name="Emerson J.B."/>
            <person name="Anantharaman K."/>
            <person name="Thomas B.C."/>
            <person name="Malmstrom R."/>
            <person name="Stieglmeier M."/>
            <person name="Klingl A."/>
            <person name="Woyke T."/>
            <person name="Ryan C.M."/>
            <person name="Banfield J.F."/>
        </authorList>
    </citation>
    <scope>NUCLEOTIDE SEQUENCE [LARGE SCALE GENOMIC DNA]</scope>
</reference>
<keyword evidence="4 13" id="KW-0479">Metal-binding</keyword>
<dbReference type="HAMAP" id="MF_00034">
    <property type="entry name" value="RuvC"/>
    <property type="match status" value="1"/>
</dbReference>
<dbReference type="Proteomes" id="UP000231379">
    <property type="component" value="Unassembled WGS sequence"/>
</dbReference>
<evidence type="ECO:0000256" key="5">
    <source>
        <dbReference type="ARBA" id="ARBA00022759"/>
    </source>
</evidence>
<proteinExistence type="inferred from homology"/>
<feature type="active site" evidence="13">
    <location>
        <position position="9"/>
    </location>
</feature>
<dbReference type="Gene3D" id="3.30.420.10">
    <property type="entry name" value="Ribonuclease H-like superfamily/Ribonuclease H"/>
    <property type="match status" value="1"/>
</dbReference>
<dbReference type="Pfam" id="PF02075">
    <property type="entry name" value="RuvC"/>
    <property type="match status" value="1"/>
</dbReference>
<comment type="function">
    <text evidence="13">The RuvA-RuvB-RuvC complex processes Holliday junction (HJ) DNA during genetic recombination and DNA repair. Endonuclease that resolves HJ intermediates. Cleaves cruciform DNA by making single-stranded nicks across the HJ at symmetrical positions within the homologous arms, yielding a 5'-phosphate and a 3'-hydroxyl group; requires a central core of homology in the junction. The consensus cleavage sequence is 5'-(A/T)TT(C/G)-3'. Cleavage occurs on the 3'-side of the TT dinucleotide at the point of strand exchange. HJ branch migration catalyzed by RuvA-RuvB allows RuvC to scan DNA until it finds its consensus sequence, where it cleaves and resolves the cruciform DNA.</text>
</comment>
<evidence type="ECO:0000313" key="15">
    <source>
        <dbReference type="Proteomes" id="UP000231379"/>
    </source>
</evidence>
<keyword evidence="9 13" id="KW-0238">DNA-binding</keyword>
<evidence type="ECO:0000256" key="10">
    <source>
        <dbReference type="ARBA" id="ARBA00023172"/>
    </source>
</evidence>
<evidence type="ECO:0000256" key="1">
    <source>
        <dbReference type="ARBA" id="ARBA00009518"/>
    </source>
</evidence>
<evidence type="ECO:0000256" key="6">
    <source>
        <dbReference type="ARBA" id="ARBA00022763"/>
    </source>
</evidence>
<keyword evidence="6 13" id="KW-0227">DNA damage</keyword>
<feature type="binding site" evidence="13">
    <location>
        <position position="9"/>
    </location>
    <ligand>
        <name>Mg(2+)</name>
        <dbReference type="ChEBI" id="CHEBI:18420"/>
        <label>1</label>
    </ligand>
</feature>